<feature type="region of interest" description="Disordered" evidence="1">
    <location>
        <begin position="180"/>
        <end position="342"/>
    </location>
</feature>
<accession>A0ABR0K8Q5</accession>
<proteinExistence type="predicted"/>
<dbReference type="EMBL" id="JAVRRG010000064">
    <property type="protein sequence ID" value="KAK5092073.1"/>
    <property type="molecule type" value="Genomic_DNA"/>
</dbReference>
<feature type="compositionally biased region" description="Polar residues" evidence="1">
    <location>
        <begin position="330"/>
        <end position="339"/>
    </location>
</feature>
<dbReference type="PANTHER" id="PTHR23225:SF2">
    <property type="entry name" value="AT09679P-RELATED"/>
    <property type="match status" value="1"/>
</dbReference>
<evidence type="ECO:0008006" key="4">
    <source>
        <dbReference type="Google" id="ProtNLM"/>
    </source>
</evidence>
<protein>
    <recommendedName>
        <fullName evidence="4">C2H2-type domain-containing protein</fullName>
    </recommendedName>
</protein>
<reference evidence="2 3" key="1">
    <citation type="submission" date="2023-08" db="EMBL/GenBank/DDBJ databases">
        <title>Black Yeasts Isolated from many extreme environments.</title>
        <authorList>
            <person name="Coleine C."/>
            <person name="Stajich J.E."/>
            <person name="Selbmann L."/>
        </authorList>
    </citation>
    <scope>NUCLEOTIDE SEQUENCE [LARGE SCALE GENOMIC DNA]</scope>
    <source>
        <strain evidence="2 3">CCFEE 5885</strain>
    </source>
</reference>
<evidence type="ECO:0000313" key="2">
    <source>
        <dbReference type="EMBL" id="KAK5092073.1"/>
    </source>
</evidence>
<feature type="region of interest" description="Disordered" evidence="1">
    <location>
        <begin position="590"/>
        <end position="643"/>
    </location>
</feature>
<gene>
    <name evidence="2" type="ORF">LTR24_005514</name>
</gene>
<feature type="compositionally biased region" description="Polar residues" evidence="1">
    <location>
        <begin position="211"/>
        <end position="227"/>
    </location>
</feature>
<evidence type="ECO:0000313" key="3">
    <source>
        <dbReference type="Proteomes" id="UP001345013"/>
    </source>
</evidence>
<dbReference type="PANTHER" id="PTHR23225">
    <property type="entry name" value="ZINC FINGER PROTEIN"/>
    <property type="match status" value="1"/>
</dbReference>
<feature type="compositionally biased region" description="Basic and acidic residues" evidence="1">
    <location>
        <begin position="591"/>
        <end position="603"/>
    </location>
</feature>
<dbReference type="InterPro" id="IPR039970">
    <property type="entry name" value="TF_Grauzone"/>
</dbReference>
<feature type="compositionally biased region" description="Acidic residues" evidence="1">
    <location>
        <begin position="630"/>
        <end position="643"/>
    </location>
</feature>
<name>A0ABR0K8Q5_9EURO</name>
<comment type="caution">
    <text evidence="2">The sequence shown here is derived from an EMBL/GenBank/DDBJ whole genome shotgun (WGS) entry which is preliminary data.</text>
</comment>
<feature type="compositionally biased region" description="Polar residues" evidence="1">
    <location>
        <begin position="301"/>
        <end position="313"/>
    </location>
</feature>
<evidence type="ECO:0000256" key="1">
    <source>
        <dbReference type="SAM" id="MobiDB-lite"/>
    </source>
</evidence>
<organism evidence="2 3">
    <name type="scientific">Lithohypha guttulata</name>
    <dbReference type="NCBI Taxonomy" id="1690604"/>
    <lineage>
        <taxon>Eukaryota</taxon>
        <taxon>Fungi</taxon>
        <taxon>Dikarya</taxon>
        <taxon>Ascomycota</taxon>
        <taxon>Pezizomycotina</taxon>
        <taxon>Eurotiomycetes</taxon>
        <taxon>Chaetothyriomycetidae</taxon>
        <taxon>Chaetothyriales</taxon>
        <taxon>Trichomeriaceae</taxon>
        <taxon>Lithohypha</taxon>
    </lineage>
</organism>
<dbReference type="Proteomes" id="UP001345013">
    <property type="component" value="Unassembled WGS sequence"/>
</dbReference>
<keyword evidence="3" id="KW-1185">Reference proteome</keyword>
<sequence length="643" mass="72662">MAYIHSVEEPYRWTHFDPLTGCYSLQSWHDGTHTPPDAPFLPVQKSYAFQPPHDTLYTFERASMHSMFLQGDCLEHSQTLRYMSPGATQASSLSEASYSDESAYSLDTKNHSIRYSTSPANSHTQHTLKLIDDPNAQHMPWQAQTQHTVLQWHVQTVAPNVLPTQPAMYLKDEEFEHEDSKDVSFVSDDEVVSHPRSPVGMPQPEEVEFSEPTTDSVTSPGTLSQAKKSVKEYRGEDDMDEDEHEDPVPIDNHSDSSYQARPRKRKNTRNTVAKNAYSPKHKRKSSTHLAQGNYRVHKRANSATATASTCHSRQLSKSKQARKGPIFAKTLSSTTTRPTNKADRTFPCTFHHFGCPSEFPNKNEWKRHVACQHLQLGYYRCDLDGCNPDNQALAPGNRRQSLKSLNKRIKSESPDQEPTDADQEVLVIYNDFNRKDLFTQHARRMHGPSRNPALCTATNKKGTCVASKEDAASFERQLDAIRRRCWSIRRRAPARSTCGFCLQVFDAAYYTHAVSGGAAMNGEVEQGPEEKAWEERMEHVGRHYEKDVGARKEGEDVDEDLVEWGLATGVLYRLPDGRPWLVSADAPCGEGEERAVKDEDDRGNGNVKRARRQPSRTVVVRKWSPAAVKEEDDSDMDADGEDE</sequence>